<feature type="region of interest" description="Disordered" evidence="1">
    <location>
        <begin position="2612"/>
        <end position="2633"/>
    </location>
</feature>
<gene>
    <name evidence="3" type="ORF">AE32_02431</name>
</gene>
<organism evidence="3 4">
    <name type="scientific">Acinetobacter nosocomialis</name>
    <dbReference type="NCBI Taxonomy" id="106654"/>
    <lineage>
        <taxon>Bacteria</taxon>
        <taxon>Pseudomonadati</taxon>
        <taxon>Pseudomonadota</taxon>
        <taxon>Gammaproteobacteria</taxon>
        <taxon>Moraxellales</taxon>
        <taxon>Moraxellaceae</taxon>
        <taxon>Acinetobacter</taxon>
        <taxon>Acinetobacter calcoaceticus/baumannii complex</taxon>
    </lineage>
</organism>
<feature type="domain" description="Bacterial EndoU nuclease" evidence="2">
    <location>
        <begin position="3037"/>
        <end position="3153"/>
    </location>
</feature>
<sequence length="3155" mass="333576">NQQGKLQSSQDLTLKAQGIDNQSGLIATQAKLDMQQQWLNNSKGQILSGNILTFVGQDLINQSGLLQSGADLNFKLSGLFDNSQSGQLYSGGNTEIQAGSVKNSEQGKINAQGVLNIDAVQGINNSQGVMASTQQLSLKSQGLQNDGGQIGTEQGDVLIQTGGLSLNNGSGAIQSGKTLTLDVNGLNNSGVISALDRLTLNSQGDVTNDHGKLLSNKQLQVSSQNLSNQSGVIQTGEQADLNLTVRETLNNQSGQIYGGANVQINASSVNNSQQGQISAQDALNIISAGLIDNEAGSMVANQNISLSGQGLNNRQGQIGSIQGGLSVDAGNQAVDNQSGLLQSKTDLTVKALSLDSTAGQMTSQAKIVLQSLQEVNNTQGVISADQGIQVNSQGLNNQKGQIGTQGHLTLQVGNLTLNNQAGLLQAGQDLIVDAASIDNSLSGKISAQGQATLQTTGLLNNQTGAITANQDITLTSYGLNNTQGQIGSVAGSLNLEMGDQVLNNQSGSLLSGQHINIHASGLNNNQGQIIARQILDIDTELQELNNKQGLISADTANIRSGTLNNDQGLIQTNNVLSIDTQSHDLINTHSGSQGGLLSQGNLTLKNLATIDNTQGYIASGQTLDITANQVQNGSGTLLAAQNLKLQGSGQNQLLNNQSGQLLSMGDMSLNIDRINNAGKVNTTDTDSHIMAAGQLNISTQQLDNQNTALINSGTSVQGIDAGSLNLNALAVDNQSGVIRSSKNSQLDISQQLNNQFGEISAVEQLGIQGNSLAINNQKGKLLAGENLNIAALSLNGDGQILSLGNADIKLQESFKQTQAGQLQANNNLSLTTAGDIQNDGKINAGNTLKLSATNVNNSRDAQIESHDTQITAQDQINNTGLINGDYTTLKANIVNNQGSGRIYGTELAIGANTLNNLPDVNGQAPVIASRGDMNLGVQTLNNLANTTDYTSQALILSAGNMYLGGALDTNRKATGQASVINNESATIESLGDMRLSARQINNINRNFKTKVVEVSRKDGLEKRFSSWRTFDGELIDLKNPAEDFTKYFYSEIVSETQVTESAPGQIKAGGNMDLSGAQILNDKSKILAGGLFTITAGNLKSDDTKGIKETIATGIRQLYEVRSGSDYDEKTPFTYKQAAEIDLPISQALGNQKFNQSSISVTAVSNNKNGTQVQYSQVKQSHLNDLKDSDVSTQVGQAQNAQGKNISVVDTVNTSNNTSIQTGQQTQPTNRTKDIDAKITGSQSNVAQAVQANGQNLDAGHSANISNNTQNQSVQQSQPANQAKDIDAKITGSQSNVAQADQANGQNLDTGHSASISNNIQTQSVQQNQPTNQAKDIDAKITGSQSNVAQANQANEQSLNIGHSENVSNSTQTQQGQKNQVLQQSKDLNATIAESQLNVAQAGQVGGQNQVIKDGEQITNSSEINASQQNYPAQKSKDLSVAVDNYTQQKGYTADQTNTQEMIDQVNAPDQTADAVQYEIRTLTASEVKVPNSALYRVNKDSKAGYLIETDPSFTNYKNWLSSDYMLDALGLDPALQQKRLADGFYEQRMVQDQIANLTGYRFLAGYTTDDEQYKALMNNGVTFAKQYGLRPGIALSADQVAQLTSDIVWLVEKDVILKDGTKAKALVPQVYVKARVGDLKGDGTLLSGNSIKFNLDGDLINGATIAGRQAVEITADNVHNLNGRIQGNQVAIEAKKDLNNIGGQIIAKDAMALKVGGNLKVETTTRTSTSQVGSFGSSITGVDRIAGLYVGNGSTLQPNQATLVVDVAGNTLLKGAQIKNNNGATLFNGTGNIDIGAVNIGKQEKLFIDNKNGYQLKQQSDIGSEISSNGTLVISGQNITGKAVHLTSQQGDIQLLAQKDIQLDNGLKQSIVDSKTEWKGSFGGKKSSTYNAHETVSLANQLTAGQNIIINSQQGNITATHLQANVGNNIQIQAEQGAVNLLSAIDEKSASSTSSKKNTATYNNRQSGYIDQNIAQTTLKAGNSVDINAGQSIELQANNIQAGQNIYVGNTLMQRQADGTLKAADGSLMPKNVTLSTLETHDQQWDEQQKGYRGVAKELVKGLAIGLPGLQAAAPGFDLQKKITVGESTSQRTEQIRQIGSSLNAANIAIGSSGQTTLTSADLTAKNVALSGQKVTLNAAEEQNIESRSHSIETIEGLGAKLNKDSIRLGGFVSEKDKNTLTTTETTHKAGAINTGNLIIKGTEGVDVLGQNIKATGDTTIDHGRGELNIGGYENKNITEEKTKNEKISAEVGVRNAYLDAALAVVAVKDAASALKDAKNAYSQAQRDYAAGKLTKEALDDSKANVAMATANLASAQIAVGASAAAAAASSATYGFTIGANGEHIETTTTTTTTQGQWQGSNLDLNNLTLKSEDQNANIQGSRLSATGTTIFNGTKDLNITAGIEHSSRESSSKTNNQSISYSSGGSGSASIGKQTSQSQSESLTHVNSEVALNRTEGQLNKLNIQGGEVSIADRGNLQFNQILVESLQDTAKSSNSSKGGSIGAGFGSSGISNVSASYNQSKGSSDSAWVNNTSKLIIGDKDHDANLDAMGVKQVTNIGGVIANATKNADGTLTDHKDLNYSGALELKDLQDHNYNSSRGFNVSTTIGKTTQEKDGEKGKYPNGSTTLGLQSNGQETEQLTKATMGLGTVKNTTELTNRDINTTQEITRDQTTGMLNGSVTVDHRLLSESGRAEIVQQQKDLPENLRQSAENVIKALPESEYKSQVLQTLNNVQAKLYKMPTQYKDSGTLGSEVVLGLIKQGVEPQTINKLFDDKAAGMTTVLENLNDLNNKIDHLKQQGLSINDILGTDRNQSPTANDEITFNDYKVEIQNQSTIGMKLLQEINFIGNSIEEISKDTGVDLETVQLAVGLMISGPVRLVVGSAQSLGMDALAGPYKKKGIDVLATAFTASAHSTSTDVVEKMINPQYAKEVPEAERDNYESLSNELSSSKQGAEYLINAAAGIIVGGIGKDIAKKGENGNISSTNNINEEISALNRIKENDKGTDLSNKSSDSIINQQASKRVDEVTAPIDFDGHILNVEISKRGKLTGGHSIANGKVNIVSKSAPNAQGVYEAKISVSDPKNPNKFLTKNSTMFPDSWSADRVKVEVDAAYKNKSIVTNSRGERMWEGITPSGVKVTGYLEPNTTVYPLMK</sequence>
<feature type="compositionally biased region" description="Polar residues" evidence="1">
    <location>
        <begin position="2435"/>
        <end position="2447"/>
    </location>
</feature>
<feature type="non-terminal residue" evidence="3">
    <location>
        <position position="1"/>
    </location>
</feature>
<protein>
    <recommendedName>
        <fullName evidence="2">Bacterial EndoU nuclease domain-containing protein</fullName>
    </recommendedName>
</protein>
<name>A0A836Z3K9_ACINO</name>
<feature type="compositionally biased region" description="Polar residues" evidence="1">
    <location>
        <begin position="1191"/>
        <end position="1209"/>
    </location>
</feature>
<feature type="compositionally biased region" description="Basic and acidic residues" evidence="1">
    <location>
        <begin position="2613"/>
        <end position="2622"/>
    </location>
</feature>
<accession>A0A836Z3K9</accession>
<dbReference type="Proteomes" id="UP000027208">
    <property type="component" value="Unassembled WGS sequence"/>
</dbReference>
<dbReference type="SUPFAM" id="SSF56954">
    <property type="entry name" value="Outer membrane efflux proteins (OEP)"/>
    <property type="match status" value="1"/>
</dbReference>
<dbReference type="InterPro" id="IPR010069">
    <property type="entry name" value="CdiA_FHA1_rpt"/>
</dbReference>
<dbReference type="NCBIfam" id="TIGR01731">
    <property type="entry name" value="fil_hemag_20aa"/>
    <property type="match status" value="22"/>
</dbReference>
<reference evidence="3 4" key="1">
    <citation type="submission" date="2014-04" db="EMBL/GenBank/DDBJ databases">
        <title>The Genome Sequence of Acinetobacter baumanii BIDMC 57.</title>
        <authorList>
            <consortium name="The Broad Institute Genomics Platform"/>
            <consortium name="The Broad Institute Genome Sequencing Center for Infectious Disease"/>
            <person name="Murphy C."/>
            <person name="Cosimi L."/>
            <person name="Cerqueira G."/>
            <person name="Feldgarden M."/>
            <person name="Earl A."/>
            <person name="Spencer M.D."/>
            <person name="Fodor A."/>
            <person name="Sautter R.L."/>
            <person name="Hung D."/>
            <person name="Onderdonk A.B."/>
            <person name="Ernst C."/>
            <person name="Delaney M."/>
            <person name="DuBois A."/>
            <person name="Young S.K."/>
            <person name="Zeng Q."/>
            <person name="Gargeya S."/>
            <person name="Abouelleil A."/>
            <person name="Alvarado L."/>
            <person name="Chapman S.B."/>
            <person name="Gainer-Dewar J."/>
            <person name="Goldberg J."/>
            <person name="Griggs A."/>
            <person name="Gujja S."/>
            <person name="Hansen M."/>
            <person name="Howarth C."/>
            <person name="Imamovic A."/>
            <person name="Larimer J."/>
            <person name="Pearson M."/>
            <person name="Poon T.W."/>
            <person name="Priest M."/>
            <person name="Roberts A."/>
            <person name="Saif S."/>
            <person name="Shea T."/>
            <person name="Sykes S."/>
            <person name="Wortman J."/>
            <person name="Nusbaum C."/>
            <person name="Birren B."/>
        </authorList>
    </citation>
    <scope>NUCLEOTIDE SEQUENCE [LARGE SCALE GENOMIC DNA]</scope>
    <source>
        <strain evidence="3 4">BIDMC 57</strain>
    </source>
</reference>
<feature type="compositionally biased region" description="Low complexity" evidence="1">
    <location>
        <begin position="2420"/>
        <end position="2434"/>
    </location>
</feature>
<dbReference type="Pfam" id="PF14436">
    <property type="entry name" value="EndoU_bacteria"/>
    <property type="match status" value="1"/>
</dbReference>
<dbReference type="Pfam" id="PF13332">
    <property type="entry name" value="Fil_haemagg_2"/>
    <property type="match status" value="2"/>
</dbReference>
<feature type="region of interest" description="Disordered" evidence="1">
    <location>
        <begin position="1258"/>
        <end position="1285"/>
    </location>
</feature>
<evidence type="ECO:0000259" key="2">
    <source>
        <dbReference type="Pfam" id="PF14436"/>
    </source>
</evidence>
<evidence type="ECO:0000256" key="1">
    <source>
        <dbReference type="SAM" id="MobiDB-lite"/>
    </source>
</evidence>
<feature type="region of interest" description="Disordered" evidence="1">
    <location>
        <begin position="2406"/>
        <end position="2447"/>
    </location>
</feature>
<evidence type="ECO:0000313" key="3">
    <source>
        <dbReference type="EMBL" id="KDM54936.1"/>
    </source>
</evidence>
<dbReference type="InterPro" id="IPR025157">
    <property type="entry name" value="Hemagglutinin_rpt"/>
</dbReference>
<proteinExistence type="predicted"/>
<feature type="region of interest" description="Disordered" evidence="1">
    <location>
        <begin position="1189"/>
        <end position="1209"/>
    </location>
</feature>
<evidence type="ECO:0000313" key="4">
    <source>
        <dbReference type="Proteomes" id="UP000027208"/>
    </source>
</evidence>
<dbReference type="GO" id="GO:0004519">
    <property type="term" value="F:endonuclease activity"/>
    <property type="evidence" value="ECO:0007669"/>
    <property type="project" value="InterPro"/>
</dbReference>
<feature type="compositionally biased region" description="Low complexity" evidence="1">
    <location>
        <begin position="1264"/>
        <end position="1282"/>
    </location>
</feature>
<dbReference type="RefSeq" id="WP_031952877.1">
    <property type="nucleotide sequence ID" value="NZ_KK737786.1"/>
</dbReference>
<dbReference type="EMBL" id="JMUI01000011">
    <property type="protein sequence ID" value="KDM54936.1"/>
    <property type="molecule type" value="Genomic_DNA"/>
</dbReference>
<comment type="caution">
    <text evidence="3">The sequence shown here is derived from an EMBL/GenBank/DDBJ whole genome shotgun (WGS) entry which is preliminary data.</text>
</comment>
<dbReference type="InterPro" id="IPR029501">
    <property type="entry name" value="EndoU_bac"/>
</dbReference>